<accession>A0ACC5U879</accession>
<comment type="caution">
    <text evidence="1">The sequence shown here is derived from an EMBL/GenBank/DDBJ whole genome shotgun (WGS) entry which is preliminary data.</text>
</comment>
<gene>
    <name evidence="1" type="ORF">KO493_07075</name>
</gene>
<name>A0ACC5U879_9FLAO</name>
<evidence type="ECO:0000313" key="2">
    <source>
        <dbReference type="Proteomes" id="UP001647509"/>
    </source>
</evidence>
<dbReference type="Proteomes" id="UP001647509">
    <property type="component" value="Unassembled WGS sequence"/>
</dbReference>
<keyword evidence="2" id="KW-1185">Reference proteome</keyword>
<reference evidence="1" key="1">
    <citation type="submission" date="2021-05" db="EMBL/GenBank/DDBJ databases">
        <title>Draft genomes of bacteria isolated from model marine particles.</title>
        <authorList>
            <person name="Datta M.S."/>
            <person name="Schwartzman J.A."/>
            <person name="Enke T.N."/>
            <person name="Saavedra J."/>
            <person name="Cermak N."/>
            <person name="Cordero O.X."/>
        </authorList>
    </citation>
    <scope>NUCLEOTIDE SEQUENCE</scope>
    <source>
        <strain evidence="1">I2M19</strain>
    </source>
</reference>
<dbReference type="EMBL" id="JAHKPD010000012">
    <property type="protein sequence ID" value="MBU2950453.1"/>
    <property type="molecule type" value="Genomic_DNA"/>
</dbReference>
<evidence type="ECO:0000313" key="1">
    <source>
        <dbReference type="EMBL" id="MBU2950453.1"/>
    </source>
</evidence>
<protein>
    <submittedName>
        <fullName evidence="1">Uncharacterized protein</fullName>
    </submittedName>
</protein>
<proteinExistence type="predicted"/>
<sequence length="1488" mass="163064">MPTPLKNTLALAVFIFLNAGLLFANNITNAKLNYIKPVQTTTVPSDIVITSDNGTSIETIGNGDTTTSTQNNTHFSDVSIDPITSGLTYTYTITNNGPTDVLLRQNQPRVRFSSSSGNFTVSSQPLPDTRRIAAGDSKTFQITFKPRTGGNHQETVEIAIFDSNTVLFTFTFVIAGRGTSSSVDTDGDGVFNNADLDSDNDGLLNTDEDLLCNQNPNAIKSTTTFLKETFGAGTSIVEIDANYPGAYTDYAFQSTGNVTRDYYAVNKQSKGTFTNNNLWYRGGDHTGDANGRMAIFDVGNGDNHPAYDSTTNPNPSNIFYQITITGVEPGVPTSFSLAALNLIRATSTNLIGNETEPELIITINDTDINGIEIIKDQTGEIAFNTTDLNGDPDTVDASKTYQENQGWITHSISFTPTSDTFLVTLTTANKRKSGNDIALDDITITQDYCDSDGDGIADFLDLDNDNDGMPNVAELQLSGVNISKGMLDISNDDSNNNGVHDSFEGGAIAIDTDGDGAPDHLDLDSDNDGVFDVYEYDGKGDLDVSGDGVSEGTDVDSGVPADGFDGDGILAGADDLDGFGLTNYIPAIDSGGDSTPDYLTPQSDGTNNDIPEIYAHLDPDGDGVIDVSTDIDRDGIADTLDSDVTVVGSPRDLDDSYSLYFDGRNDYVETPQFLNNTSDGTMMCWIKIDPSATGGQYIMGQENISFISNGSVVDFFVNGNLVGNTSVTKGKWIHLAGSYSSSGEYFYVNGEEIAKASNNMDLDGTGTSFIIGRSPANTTSYFQGEIDEVRVFNEALTQEEIQRMMCQELDENNNFTIGKIIPREISPSLSTSLIRYYKMDTYTDDQLIDLSPSGIDATIYNVKEIYFQRAPLPYETVMTGTNYLEWGDESSWLHGDVWSINDRSVYNDAAIVRIRHDFRNRFSGRGENLTQLGLIVDPDTDFIIHTRRKLENTWYLDIGDNGLIDLHADGQLIQTEESTLGTGNGVIERDQEGTLNKYSYNYWSSPVNTDRTNATYTVGGVLLEGNADHTTVNSIDFVGGYDGNDTTSPKQIAEYWINIFPNGIADNYWDWKRVYSTGIINVGEGYTMKGTGTGPITDEQVYLFEGSPNNGDYTLKINSGREYLIGNPYPSAIDSYAFLDDNKTSIAGSLYYWEHYGGTTHFLADYEGSYATYNYSGTSPSVTQVIPSYPPINSSPTPRKTPGRYIPVAQGFFVEADQGGDIKFHNSQRVFEIERNNSESVFIKETNTKTSKTTNVKTGDTRPKIRLKYSSPLGYQRQLLTTVDTSATQNVDWGYDAKLIEDLPEDMSWEIENEKYVIQGIDTIEASTILPLIVKTREKASDNGGIVTFSIDSLQNDAQNYNVYLKDFDTYHDLKQAPYDATVGKGETIGRFALAFSDQTLNIEEESNKLGVKLFYNKQNTSLIINNPKNTTLKSLTAVNTLGQMVYSKQLNTSENRLEIPTHLATGLYVFSVQTENIELSKKVIVAE</sequence>
<organism evidence="1 2">
    <name type="scientific">Pseudotamlana agarivorans</name>
    <dbReference type="NCBI Taxonomy" id="481183"/>
    <lineage>
        <taxon>Bacteria</taxon>
        <taxon>Pseudomonadati</taxon>
        <taxon>Bacteroidota</taxon>
        <taxon>Flavobacteriia</taxon>
        <taxon>Flavobacteriales</taxon>
        <taxon>Flavobacteriaceae</taxon>
        <taxon>Pseudotamlana</taxon>
    </lineage>
</organism>